<sequence length="47" mass="5055">LQICSDLALNTARMLDMYDLANTRLWAGLGVEVVPTAVIVATEGDHP</sequence>
<dbReference type="EMBL" id="LAZR01039133">
    <property type="protein sequence ID" value="KKL17758.1"/>
    <property type="molecule type" value="Genomic_DNA"/>
</dbReference>
<proteinExistence type="predicted"/>
<gene>
    <name evidence="1" type="ORF">LCGC14_2482290</name>
</gene>
<name>A0A0F9E0Z7_9ZZZZ</name>
<reference evidence="1" key="1">
    <citation type="journal article" date="2015" name="Nature">
        <title>Complex archaea that bridge the gap between prokaryotes and eukaryotes.</title>
        <authorList>
            <person name="Spang A."/>
            <person name="Saw J.H."/>
            <person name="Jorgensen S.L."/>
            <person name="Zaremba-Niedzwiedzka K."/>
            <person name="Martijn J."/>
            <person name="Lind A.E."/>
            <person name="van Eijk R."/>
            <person name="Schleper C."/>
            <person name="Guy L."/>
            <person name="Ettema T.J."/>
        </authorList>
    </citation>
    <scope>NUCLEOTIDE SEQUENCE</scope>
</reference>
<accession>A0A0F9E0Z7</accession>
<feature type="non-terminal residue" evidence="1">
    <location>
        <position position="1"/>
    </location>
</feature>
<dbReference type="AlphaFoldDB" id="A0A0F9E0Z7"/>
<organism evidence="1">
    <name type="scientific">marine sediment metagenome</name>
    <dbReference type="NCBI Taxonomy" id="412755"/>
    <lineage>
        <taxon>unclassified sequences</taxon>
        <taxon>metagenomes</taxon>
        <taxon>ecological metagenomes</taxon>
    </lineage>
</organism>
<evidence type="ECO:0000313" key="1">
    <source>
        <dbReference type="EMBL" id="KKL17758.1"/>
    </source>
</evidence>
<comment type="caution">
    <text evidence="1">The sequence shown here is derived from an EMBL/GenBank/DDBJ whole genome shotgun (WGS) entry which is preliminary data.</text>
</comment>
<protein>
    <submittedName>
        <fullName evidence="1">Uncharacterized protein</fullName>
    </submittedName>
</protein>